<dbReference type="RefSeq" id="WP_377945511.1">
    <property type="nucleotide sequence ID" value="NZ_JBHUCX010000095.1"/>
</dbReference>
<evidence type="ECO:0000256" key="4">
    <source>
        <dbReference type="ARBA" id="ARBA00023295"/>
    </source>
</evidence>
<proteinExistence type="inferred from homology"/>
<dbReference type="InterPro" id="IPR016828">
    <property type="entry name" value="Alpha-L-arabinofuranosidase"/>
</dbReference>
<evidence type="ECO:0000313" key="6">
    <source>
        <dbReference type="EMBL" id="MFD1677601.1"/>
    </source>
</evidence>
<keyword evidence="2" id="KW-0732">Signal</keyword>
<sequence>MKFHNPLLPPPSADPWIIRHGDWYYFCRSKDNHIEVIKSPTITGIGRGERKNVWSPPAEGPCSKELWAPELHYLQGKWYIYFAADDGDNVNHRMWVLESVEDDPQGTYILKGQLKAVTDKWAIDGTVLEMTDGQLVFIWSGWPEDKNVTQVLYMAPMSNPWTISGERVLLSEPTYEWERHTYVDGPTVNEGPQVLKHGNCIHIVYSASHSSIEAYCLGLLTFRGGDVLEPTNWEKAAHPVLSKNPKAGVYSVGHCSFTVSPDGTEDWILYHAMTDPNGGWGNRSTRAQRFTWAVDGKPIFEAPVSLEKALDVPAGESVQATH</sequence>
<protein>
    <submittedName>
        <fullName evidence="6">Family 43 glycosylhydrolase</fullName>
    </submittedName>
</protein>
<keyword evidence="3 5" id="KW-0378">Hydrolase</keyword>
<evidence type="ECO:0000313" key="7">
    <source>
        <dbReference type="Proteomes" id="UP001597079"/>
    </source>
</evidence>
<dbReference type="InterPro" id="IPR023296">
    <property type="entry name" value="Glyco_hydro_beta-prop_sf"/>
</dbReference>
<keyword evidence="4 5" id="KW-0326">Glycosidase</keyword>
<evidence type="ECO:0000256" key="2">
    <source>
        <dbReference type="ARBA" id="ARBA00022729"/>
    </source>
</evidence>
<dbReference type="CDD" id="cd18820">
    <property type="entry name" value="GH43_LbAraf43-like"/>
    <property type="match status" value="1"/>
</dbReference>
<reference evidence="7" key="1">
    <citation type="journal article" date="2019" name="Int. J. Syst. Evol. Microbiol.">
        <title>The Global Catalogue of Microorganisms (GCM) 10K type strain sequencing project: providing services to taxonomists for standard genome sequencing and annotation.</title>
        <authorList>
            <consortium name="The Broad Institute Genomics Platform"/>
            <consortium name="The Broad Institute Genome Sequencing Center for Infectious Disease"/>
            <person name="Wu L."/>
            <person name="Ma J."/>
        </authorList>
    </citation>
    <scope>NUCLEOTIDE SEQUENCE [LARGE SCALE GENOMIC DNA]</scope>
    <source>
        <strain evidence="7">CGMCC 1.12286</strain>
    </source>
</reference>
<dbReference type="Pfam" id="PF04616">
    <property type="entry name" value="Glyco_hydro_43"/>
    <property type="match status" value="1"/>
</dbReference>
<gene>
    <name evidence="6" type="ORF">ACFSB2_23345</name>
</gene>
<evidence type="ECO:0000256" key="5">
    <source>
        <dbReference type="RuleBase" id="RU361187"/>
    </source>
</evidence>
<dbReference type="PANTHER" id="PTHR43817">
    <property type="entry name" value="GLYCOSYL HYDROLASE"/>
    <property type="match status" value="1"/>
</dbReference>
<name>A0ABW4JNZ0_9BACL</name>
<dbReference type="Gene3D" id="2.115.10.20">
    <property type="entry name" value="Glycosyl hydrolase domain, family 43"/>
    <property type="match status" value="1"/>
</dbReference>
<dbReference type="EMBL" id="JBHUCX010000095">
    <property type="protein sequence ID" value="MFD1677601.1"/>
    <property type="molecule type" value="Genomic_DNA"/>
</dbReference>
<dbReference type="SUPFAM" id="SSF75005">
    <property type="entry name" value="Arabinanase/levansucrase/invertase"/>
    <property type="match status" value="1"/>
</dbReference>
<comment type="caution">
    <text evidence="6">The sequence shown here is derived from an EMBL/GenBank/DDBJ whole genome shotgun (WGS) entry which is preliminary data.</text>
</comment>
<dbReference type="PANTHER" id="PTHR43817:SF1">
    <property type="entry name" value="HYDROLASE, FAMILY 43, PUTATIVE (AFU_ORTHOLOGUE AFUA_3G01660)-RELATED"/>
    <property type="match status" value="1"/>
</dbReference>
<keyword evidence="7" id="KW-1185">Reference proteome</keyword>
<accession>A0ABW4JNZ0</accession>
<comment type="similarity">
    <text evidence="1 5">Belongs to the glycosyl hydrolase 43 family.</text>
</comment>
<dbReference type="PIRSF" id="PIRSF025414">
    <property type="entry name" value="Alpha-L-arabinofuranosidase"/>
    <property type="match status" value="1"/>
</dbReference>
<evidence type="ECO:0000256" key="1">
    <source>
        <dbReference type="ARBA" id="ARBA00009865"/>
    </source>
</evidence>
<dbReference type="InterPro" id="IPR006710">
    <property type="entry name" value="Glyco_hydro_43"/>
</dbReference>
<evidence type="ECO:0000256" key="3">
    <source>
        <dbReference type="ARBA" id="ARBA00022801"/>
    </source>
</evidence>
<dbReference type="Proteomes" id="UP001597079">
    <property type="component" value="Unassembled WGS sequence"/>
</dbReference>
<organism evidence="6 7">
    <name type="scientific">Alicyclobacillus fodiniaquatilis</name>
    <dbReference type="NCBI Taxonomy" id="1661150"/>
    <lineage>
        <taxon>Bacteria</taxon>
        <taxon>Bacillati</taxon>
        <taxon>Bacillota</taxon>
        <taxon>Bacilli</taxon>
        <taxon>Bacillales</taxon>
        <taxon>Alicyclobacillaceae</taxon>
        <taxon>Alicyclobacillus</taxon>
    </lineage>
</organism>